<reference evidence="1 2" key="1">
    <citation type="submission" date="2011-02" db="EMBL/GenBank/DDBJ databases">
        <title>The Genome Sequence of Sphaeroforma arctica JP610.</title>
        <authorList>
            <consortium name="The Broad Institute Genome Sequencing Platform"/>
            <person name="Russ C."/>
            <person name="Cuomo C."/>
            <person name="Young S.K."/>
            <person name="Zeng Q."/>
            <person name="Gargeya S."/>
            <person name="Alvarado L."/>
            <person name="Berlin A."/>
            <person name="Chapman S.B."/>
            <person name="Chen Z."/>
            <person name="Freedman E."/>
            <person name="Gellesch M."/>
            <person name="Goldberg J."/>
            <person name="Griggs A."/>
            <person name="Gujja S."/>
            <person name="Heilman E."/>
            <person name="Heiman D."/>
            <person name="Howarth C."/>
            <person name="Mehta T."/>
            <person name="Neiman D."/>
            <person name="Pearson M."/>
            <person name="Roberts A."/>
            <person name="Saif S."/>
            <person name="Shea T."/>
            <person name="Shenoy N."/>
            <person name="Sisk P."/>
            <person name="Stolte C."/>
            <person name="Sykes S."/>
            <person name="White J."/>
            <person name="Yandava C."/>
            <person name="Burger G."/>
            <person name="Gray M.W."/>
            <person name="Holland P.W.H."/>
            <person name="King N."/>
            <person name="Lang F.B.F."/>
            <person name="Roger A.J."/>
            <person name="Ruiz-Trillo I."/>
            <person name="Haas B."/>
            <person name="Nusbaum C."/>
            <person name="Birren B."/>
        </authorList>
    </citation>
    <scope>NUCLEOTIDE SEQUENCE [LARGE SCALE GENOMIC DNA]</scope>
    <source>
        <strain evidence="1 2">JP610</strain>
    </source>
</reference>
<name>A0A0L0FJ46_9EUKA</name>
<dbReference type="AlphaFoldDB" id="A0A0L0FJ46"/>
<evidence type="ECO:0000313" key="1">
    <source>
        <dbReference type="EMBL" id="KNC76048.1"/>
    </source>
</evidence>
<sequence>QMFAVHNSYPITKIERMKHTTPTISAMPLQDFAICLSNPTLSSHPTGPPLDILHTKLSKDQCSKGGLKSCYLSYTFQPTRMTQEVSACSYSTDIPINVHDITDNNDDEYSGTDQPMLTILTAGNLPAPADKPAKTSRSSLTTFLSRRFKK</sequence>
<accession>A0A0L0FJ46</accession>
<dbReference type="RefSeq" id="XP_014149950.1">
    <property type="nucleotide sequence ID" value="XM_014294475.1"/>
</dbReference>
<gene>
    <name evidence="1" type="ORF">SARC_11439</name>
</gene>
<protein>
    <submittedName>
        <fullName evidence="1">Uncharacterized protein</fullName>
    </submittedName>
</protein>
<dbReference type="GeneID" id="25911943"/>
<evidence type="ECO:0000313" key="2">
    <source>
        <dbReference type="Proteomes" id="UP000054560"/>
    </source>
</evidence>
<organism evidence="1 2">
    <name type="scientific">Sphaeroforma arctica JP610</name>
    <dbReference type="NCBI Taxonomy" id="667725"/>
    <lineage>
        <taxon>Eukaryota</taxon>
        <taxon>Ichthyosporea</taxon>
        <taxon>Ichthyophonida</taxon>
        <taxon>Sphaeroforma</taxon>
    </lineage>
</organism>
<proteinExistence type="predicted"/>
<dbReference type="Proteomes" id="UP000054560">
    <property type="component" value="Unassembled WGS sequence"/>
</dbReference>
<keyword evidence="2" id="KW-1185">Reference proteome</keyword>
<dbReference type="EMBL" id="KQ243284">
    <property type="protein sequence ID" value="KNC76048.1"/>
    <property type="molecule type" value="Genomic_DNA"/>
</dbReference>
<feature type="non-terminal residue" evidence="1">
    <location>
        <position position="1"/>
    </location>
</feature>